<proteinExistence type="predicted"/>
<sequence>MKRVLDYQKGPEEICLRCDAITCLVTTAELYDRIFDSKQDDQYSEACANILRDVSSVTKGLQENEYYLLDPYIGVCWNEVVKLMRKYWKPACIEGLPSSDGSEKGGAAEASPQDSGIDQILRSNAQLVIKSRLVPAGPSSLCAKLVAMNEKLRTRCPDRVAPDEVNQVFRY</sequence>
<dbReference type="AlphaFoldDB" id="A0A9P6HR94"/>
<comment type="caution">
    <text evidence="1">The sequence shown here is derived from an EMBL/GenBank/DDBJ whole genome shotgun (WGS) entry which is preliminary data.</text>
</comment>
<reference evidence="1" key="2">
    <citation type="submission" date="2020-11" db="EMBL/GenBank/DDBJ databases">
        <authorList>
            <consortium name="DOE Joint Genome Institute"/>
            <person name="Kuo A."/>
            <person name="Miyauchi S."/>
            <person name="Kiss E."/>
            <person name="Drula E."/>
            <person name="Kohler A."/>
            <person name="Sanchez-Garcia M."/>
            <person name="Andreopoulos B."/>
            <person name="Barry K.W."/>
            <person name="Bonito G."/>
            <person name="Buee M."/>
            <person name="Carver A."/>
            <person name="Chen C."/>
            <person name="Cichocki N."/>
            <person name="Clum A."/>
            <person name="Culley D."/>
            <person name="Crous P.W."/>
            <person name="Fauchery L."/>
            <person name="Girlanda M."/>
            <person name="Hayes R."/>
            <person name="Keri Z."/>
            <person name="Labutti K."/>
            <person name="Lipzen A."/>
            <person name="Lombard V."/>
            <person name="Magnuson J."/>
            <person name="Maillard F."/>
            <person name="Morin E."/>
            <person name="Murat C."/>
            <person name="Nolan M."/>
            <person name="Ohm R."/>
            <person name="Pangilinan J."/>
            <person name="Pereira M."/>
            <person name="Perotto S."/>
            <person name="Peter M."/>
            <person name="Riley R."/>
            <person name="Sitrit Y."/>
            <person name="Stielow B."/>
            <person name="Szollosi G."/>
            <person name="Zifcakova L."/>
            <person name="Stursova M."/>
            <person name="Spatafora J.W."/>
            <person name="Tedersoo L."/>
            <person name="Vaario L.-M."/>
            <person name="Yamada A."/>
            <person name="Yan M."/>
            <person name="Wang P."/>
            <person name="Xu J."/>
            <person name="Bruns T."/>
            <person name="Baldrian P."/>
            <person name="Vilgalys R."/>
            <person name="Henrissat B."/>
            <person name="Grigoriev I.V."/>
            <person name="Hibbett D."/>
            <person name="Nagy L.G."/>
            <person name="Martin F.M."/>
        </authorList>
    </citation>
    <scope>NUCLEOTIDE SEQUENCE</scope>
    <source>
        <strain evidence="1">UH-Tt-Lm1</strain>
    </source>
</reference>
<dbReference type="EMBL" id="WIUZ02000001">
    <property type="protein sequence ID" value="KAF9793075.1"/>
    <property type="molecule type" value="Genomic_DNA"/>
</dbReference>
<evidence type="ECO:0000313" key="2">
    <source>
        <dbReference type="Proteomes" id="UP000736335"/>
    </source>
</evidence>
<keyword evidence="2" id="KW-1185">Reference proteome</keyword>
<gene>
    <name evidence="1" type="ORF">BJ322DRAFT_100029</name>
</gene>
<accession>A0A9P6HR94</accession>
<organism evidence="1 2">
    <name type="scientific">Thelephora terrestris</name>
    <dbReference type="NCBI Taxonomy" id="56493"/>
    <lineage>
        <taxon>Eukaryota</taxon>
        <taxon>Fungi</taxon>
        <taxon>Dikarya</taxon>
        <taxon>Basidiomycota</taxon>
        <taxon>Agaricomycotina</taxon>
        <taxon>Agaricomycetes</taxon>
        <taxon>Thelephorales</taxon>
        <taxon>Thelephoraceae</taxon>
        <taxon>Thelephora</taxon>
    </lineage>
</organism>
<name>A0A9P6HR94_9AGAM</name>
<dbReference type="Proteomes" id="UP000736335">
    <property type="component" value="Unassembled WGS sequence"/>
</dbReference>
<evidence type="ECO:0000313" key="1">
    <source>
        <dbReference type="EMBL" id="KAF9793075.1"/>
    </source>
</evidence>
<reference evidence="1" key="1">
    <citation type="journal article" date="2020" name="Nat. Commun.">
        <title>Large-scale genome sequencing of mycorrhizal fungi provides insights into the early evolution of symbiotic traits.</title>
        <authorList>
            <person name="Miyauchi S."/>
            <person name="Kiss E."/>
            <person name="Kuo A."/>
            <person name="Drula E."/>
            <person name="Kohler A."/>
            <person name="Sanchez-Garcia M."/>
            <person name="Morin E."/>
            <person name="Andreopoulos B."/>
            <person name="Barry K.W."/>
            <person name="Bonito G."/>
            <person name="Buee M."/>
            <person name="Carver A."/>
            <person name="Chen C."/>
            <person name="Cichocki N."/>
            <person name="Clum A."/>
            <person name="Culley D."/>
            <person name="Crous P.W."/>
            <person name="Fauchery L."/>
            <person name="Girlanda M."/>
            <person name="Hayes R.D."/>
            <person name="Keri Z."/>
            <person name="LaButti K."/>
            <person name="Lipzen A."/>
            <person name="Lombard V."/>
            <person name="Magnuson J."/>
            <person name="Maillard F."/>
            <person name="Murat C."/>
            <person name="Nolan M."/>
            <person name="Ohm R.A."/>
            <person name="Pangilinan J."/>
            <person name="Pereira M.F."/>
            <person name="Perotto S."/>
            <person name="Peter M."/>
            <person name="Pfister S."/>
            <person name="Riley R."/>
            <person name="Sitrit Y."/>
            <person name="Stielow J.B."/>
            <person name="Szollosi G."/>
            <person name="Zifcakova L."/>
            <person name="Stursova M."/>
            <person name="Spatafora J.W."/>
            <person name="Tedersoo L."/>
            <person name="Vaario L.M."/>
            <person name="Yamada A."/>
            <person name="Yan M."/>
            <person name="Wang P."/>
            <person name="Xu J."/>
            <person name="Bruns T."/>
            <person name="Baldrian P."/>
            <person name="Vilgalys R."/>
            <person name="Dunand C."/>
            <person name="Henrissat B."/>
            <person name="Grigoriev I.V."/>
            <person name="Hibbett D."/>
            <person name="Nagy L.G."/>
            <person name="Martin F.M."/>
        </authorList>
    </citation>
    <scope>NUCLEOTIDE SEQUENCE</scope>
    <source>
        <strain evidence="1">UH-Tt-Lm1</strain>
    </source>
</reference>
<protein>
    <submittedName>
        <fullName evidence="1">Uncharacterized protein</fullName>
    </submittedName>
</protein>